<evidence type="ECO:0000313" key="3">
    <source>
        <dbReference type="Proteomes" id="UP000286985"/>
    </source>
</evidence>
<reference evidence="3" key="1">
    <citation type="journal article" date="2018" name="Front. Microbiol.">
        <title>Genome-Based Analysis Reveals the Taxonomy and Diversity of the Family Idiomarinaceae.</title>
        <authorList>
            <person name="Liu Y."/>
            <person name="Lai Q."/>
            <person name="Shao Z."/>
        </authorList>
    </citation>
    <scope>NUCLEOTIDE SEQUENCE [LARGE SCALE GENOMIC DNA]</scope>
    <source>
        <strain evidence="3">908033</strain>
    </source>
</reference>
<name>A0A432XBC5_9GAMM</name>
<feature type="domain" description="DUF3885" evidence="1">
    <location>
        <begin position="23"/>
        <end position="164"/>
    </location>
</feature>
<dbReference type="Proteomes" id="UP000286985">
    <property type="component" value="Unassembled WGS sequence"/>
</dbReference>
<dbReference type="Pfam" id="PF13021">
    <property type="entry name" value="DUF3885"/>
    <property type="match status" value="1"/>
</dbReference>
<organism evidence="2 3">
    <name type="scientific">Pseudidiomarina donghaiensis</name>
    <dbReference type="NCBI Taxonomy" id="519452"/>
    <lineage>
        <taxon>Bacteria</taxon>
        <taxon>Pseudomonadati</taxon>
        <taxon>Pseudomonadota</taxon>
        <taxon>Gammaproteobacteria</taxon>
        <taxon>Alteromonadales</taxon>
        <taxon>Idiomarinaceae</taxon>
        <taxon>Pseudidiomarina</taxon>
    </lineage>
</organism>
<dbReference type="OrthoDB" id="72213at2"/>
<dbReference type="STRING" id="519452.SAMN04488139_0108"/>
<sequence length="166" mass="18870">MLGVLSPLLNKVDVNKIFRIGPFNRFEKAERVELPNSTQTSVDALVQEVISRSSEAIGNSEFFIALVFEEFDNHLSEDEVSLVNKSGISTENPIGATEFYDENDELYCFVRAYSCNESELENVVRAKLARHLDLEPYYMAELFIVSSDGSKVINLYDERGMDIVWL</sequence>
<gene>
    <name evidence="2" type="ORF">CWE24_12495</name>
</gene>
<protein>
    <recommendedName>
        <fullName evidence="1">DUF3885 domain-containing protein</fullName>
    </recommendedName>
</protein>
<evidence type="ECO:0000313" key="2">
    <source>
        <dbReference type="EMBL" id="RUO45867.1"/>
    </source>
</evidence>
<proteinExistence type="predicted"/>
<dbReference type="EMBL" id="PIPU01000012">
    <property type="protein sequence ID" value="RUO45867.1"/>
    <property type="molecule type" value="Genomic_DNA"/>
</dbReference>
<dbReference type="InterPro" id="IPR024976">
    <property type="entry name" value="DUF3885"/>
</dbReference>
<dbReference type="AlphaFoldDB" id="A0A432XBC5"/>
<comment type="caution">
    <text evidence="2">The sequence shown here is derived from an EMBL/GenBank/DDBJ whole genome shotgun (WGS) entry which is preliminary data.</text>
</comment>
<dbReference type="RefSeq" id="WP_092842192.1">
    <property type="nucleotide sequence ID" value="NZ_FPCF01000013.1"/>
</dbReference>
<evidence type="ECO:0000259" key="1">
    <source>
        <dbReference type="Pfam" id="PF13021"/>
    </source>
</evidence>
<accession>A0A432XBC5</accession>
<keyword evidence="3" id="KW-1185">Reference proteome</keyword>